<dbReference type="InterPro" id="IPR012677">
    <property type="entry name" value="Nucleotide-bd_a/b_plait_sf"/>
</dbReference>
<reference evidence="16" key="1">
    <citation type="journal article" date="2018" name="Nat. Med.">
        <title>Expanded skin virome in DOCK8-deficient patients.</title>
        <authorList>
            <consortium name="NISC Comparative Sequencing Program"/>
            <person name="Tirosh O."/>
            <person name="Conlan S."/>
            <person name="Deming C."/>
            <person name="Lee-Lin S.Q."/>
            <person name="Huang X."/>
            <person name="Su H.C."/>
            <person name="Freeman A.F."/>
            <person name="Segre J.A."/>
            <person name="Kong H.H."/>
        </authorList>
    </citation>
    <scope>NUCLEOTIDE SEQUENCE</scope>
    <source>
        <strain evidence="16">HPV-mSK_012</strain>
    </source>
</reference>
<dbReference type="GO" id="GO:0006260">
    <property type="term" value="P:DNA replication"/>
    <property type="evidence" value="ECO:0007669"/>
    <property type="project" value="UniProtKB-KW"/>
</dbReference>
<dbReference type="GO" id="GO:0003700">
    <property type="term" value="F:DNA-binding transcription factor activity"/>
    <property type="evidence" value="ECO:0007669"/>
    <property type="project" value="UniProtKB-UniRule"/>
</dbReference>
<dbReference type="Gene3D" id="2.170.200.10">
    <property type="entry name" value="Papillomavirus E2 early protein domain"/>
    <property type="match status" value="1"/>
</dbReference>
<comment type="subcellular location">
    <subcellularLocation>
        <location evidence="1 12">Host nucleus</location>
    </subcellularLocation>
</comment>
<keyword evidence="12" id="KW-0832">Ubl conjugation</keyword>
<dbReference type="InterPro" id="IPR042503">
    <property type="entry name" value="Regulatory_protein_E2_N_1"/>
</dbReference>
<feature type="region of interest" description="Disordered" evidence="13">
    <location>
        <begin position="200"/>
        <end position="292"/>
    </location>
</feature>
<comment type="similarity">
    <text evidence="12">Belongs to the papillomaviridae E2 protein family.</text>
</comment>
<feature type="compositionally biased region" description="Polar residues" evidence="13">
    <location>
        <begin position="200"/>
        <end position="231"/>
    </location>
</feature>
<evidence type="ECO:0000256" key="8">
    <source>
        <dbReference type="ARBA" id="ARBA00023015"/>
    </source>
</evidence>
<comment type="subunit">
    <text evidence="12">Binds DNA as homodimer. Interacts with protein E1; this interaction greatly increases E1 DNA-binding activity. Interacts with protein L1; this interaction enhances E2-dependent replication and transcription activation. Interacts with protein L2; this interaction inhibits E2 transcriptional activity but not DNA replication function E2. Interacts with protein E7; this interaction inhibits E7 oncogenic activity. Interacts with host TAF1; this interaction modulates E2-dependent transcriptional regulation. Interacts with host BRD4; this interaction mediates E2 transcriptional activation function. Additionally, the interaction with host BRD4 on mitotic chromosomes mediates tethering of the viral genome. Interacts with host TOPBP1; this interaction is required for optimal viral DNA replication.</text>
</comment>
<feature type="cross-link" description="Glycyl lysine isopeptide (Lys-Gly) (interchain with G-Cter in SUMO)" evidence="12">
    <location>
        <position position="318"/>
    </location>
</feature>
<dbReference type="InterPro" id="IPR036050">
    <property type="entry name" value="Regulatory_protein_E2_N"/>
</dbReference>
<dbReference type="Gene3D" id="3.30.70.330">
    <property type="match status" value="1"/>
</dbReference>
<dbReference type="GO" id="GO:0039693">
    <property type="term" value="P:viral DNA genome replication"/>
    <property type="evidence" value="ECO:0007669"/>
    <property type="project" value="UniProtKB-UniRule"/>
</dbReference>
<evidence type="ECO:0000256" key="9">
    <source>
        <dbReference type="ARBA" id="ARBA00023125"/>
    </source>
</evidence>
<keyword evidence="7 12" id="KW-0235">DNA replication</keyword>
<comment type="caution">
    <text evidence="12">Lacks conserved residue(s) required for the propagation of feature annotation.</text>
</comment>
<sequence length="392" mass="44611">MNQADLTKRYDALQERIMTLYEEGSSSIDAQIELWDLIRRENVLCYYGRKEGYKNYGLQPLPTLAVCEYKAKEAIQQGILLRSLKNSPFGKEDWTLNTTSAELTHTAPRNAFKKDPYIVDVHFDHNSNNSFPYTNWNALYLQDENDMWYKTPGKVDINGLYFEDKQGDKNYFTVFATDAERYGTTGEWTVYFKNETLSTSVTSSQGTLSGSVQGSSKGFVSSSGDTTSNAKNTRRREVEEREPSSTTHPTTPELRRRRGRGGTQQGESRSKRRRTEESLSGVSAGQVGRRHLTVPRAGLTRLGRLEAEARDPPILIVKGCANNLKCWRYRFKKGNALYQYTTTVFRYVENDFPGCNHRMIITFKSEAQRSLFIKTVPFPKGSSYSLGSLESL</sequence>
<feature type="domain" description="Papillomavirus E2 N-terminal" evidence="14">
    <location>
        <begin position="5"/>
        <end position="201"/>
    </location>
</feature>
<keyword evidence="12" id="KW-1017">Isopeptide bond</keyword>
<dbReference type="SUPFAM" id="SSF54957">
    <property type="entry name" value="Viral DNA-binding domain"/>
    <property type="match status" value="1"/>
</dbReference>
<evidence type="ECO:0000256" key="5">
    <source>
        <dbReference type="ARBA" id="ARBA00022553"/>
    </source>
</evidence>
<keyword evidence="3 12" id="KW-0678">Repressor</keyword>
<evidence type="ECO:0000259" key="14">
    <source>
        <dbReference type="Pfam" id="PF00508"/>
    </source>
</evidence>
<keyword evidence="9 12" id="KW-0238">DNA-binding</keyword>
<keyword evidence="11 12" id="KW-0804">Transcription</keyword>
<evidence type="ECO:0000256" key="4">
    <source>
        <dbReference type="ARBA" id="ARBA00022518"/>
    </source>
</evidence>
<evidence type="ECO:0000256" key="3">
    <source>
        <dbReference type="ARBA" id="ARBA00022491"/>
    </source>
</evidence>
<keyword evidence="5 12" id="KW-0597">Phosphoprotein</keyword>
<dbReference type="Pfam" id="PF00511">
    <property type="entry name" value="PPV_E2_C"/>
    <property type="match status" value="1"/>
</dbReference>
<evidence type="ECO:0000256" key="11">
    <source>
        <dbReference type="ARBA" id="ARBA00023163"/>
    </source>
</evidence>
<dbReference type="Gene3D" id="1.10.287.30">
    <property type="entry name" value="E2 (early) protein, N terminal domain, subdomain 1"/>
    <property type="match status" value="1"/>
</dbReference>
<gene>
    <name evidence="12" type="primary">E2</name>
</gene>
<proteinExistence type="inferred from homology"/>
<dbReference type="InterPro" id="IPR001866">
    <property type="entry name" value="PPV_E2_N"/>
</dbReference>
<dbReference type="GO" id="GO:0003677">
    <property type="term" value="F:DNA binding"/>
    <property type="evidence" value="ECO:0007669"/>
    <property type="project" value="UniProtKB-UniRule"/>
</dbReference>
<evidence type="ECO:0000256" key="6">
    <source>
        <dbReference type="ARBA" id="ARBA00022562"/>
    </source>
</evidence>
<comment type="function">
    <text evidence="12">Plays a role in the initiation of viral DNA replication. A dimer of E2 interacts with a dimer of E1 in order to improve specificity of E1 DNA binding activity. Once the complex recognizes and binds DNA at specific sites, the E2 dimer is removed from DNA. E2 also regulates viral transcription through binding to the E2RE response element (5'-ACCNNNNNNGGT-3') present in multiple copies in the regulatory regions of the viral genome. Activates or represses transcription depending on E2RE's position with regards to proximal promoter elements including the TATA-box. Repression occurs by sterically hindering the assembly of the transcription initiation complex.</text>
</comment>
<dbReference type="GO" id="GO:0006275">
    <property type="term" value="P:regulation of DNA replication"/>
    <property type="evidence" value="ECO:0007669"/>
    <property type="project" value="UniProtKB-UniRule"/>
</dbReference>
<comment type="PTM">
    <text evidence="12">Sumoylation plays a regulatory role in E2 transcriptional activity.</text>
</comment>
<evidence type="ECO:0000256" key="10">
    <source>
        <dbReference type="ARBA" id="ARBA00023159"/>
    </source>
</evidence>
<keyword evidence="6 12" id="KW-1048">Host nucleus</keyword>
<evidence type="ECO:0000256" key="1">
    <source>
        <dbReference type="ARBA" id="ARBA00004147"/>
    </source>
</evidence>
<evidence type="ECO:0000256" key="2">
    <source>
        <dbReference type="ARBA" id="ARBA00007794"/>
    </source>
</evidence>
<dbReference type="EMBL" id="MH777160">
    <property type="protein sequence ID" value="AYA93428.1"/>
    <property type="molecule type" value="Genomic_DNA"/>
</dbReference>
<feature type="domain" description="Papillomavirus E2 C-terminal" evidence="15">
    <location>
        <begin position="313"/>
        <end position="388"/>
    </location>
</feature>
<name>A0A385PIA0_9PAPI</name>
<dbReference type="GO" id="GO:0000166">
    <property type="term" value="F:nucleotide binding"/>
    <property type="evidence" value="ECO:0007669"/>
    <property type="project" value="UniProtKB-UniRule"/>
</dbReference>
<keyword evidence="8 12" id="KW-0805">Transcription regulation</keyword>
<evidence type="ECO:0000256" key="7">
    <source>
        <dbReference type="ARBA" id="ARBA00022705"/>
    </source>
</evidence>
<keyword evidence="4 12" id="KW-0244">Early protein</keyword>
<dbReference type="HAMAP" id="MF_04001">
    <property type="entry name" value="PPV_E2"/>
    <property type="match status" value="1"/>
</dbReference>
<evidence type="ECO:0000259" key="15">
    <source>
        <dbReference type="Pfam" id="PF00511"/>
    </source>
</evidence>
<keyword evidence="10 12" id="KW-0010">Activator</keyword>
<dbReference type="InterPro" id="IPR042504">
    <property type="entry name" value="Regulatory_protein_E2_N_2"/>
</dbReference>
<accession>A0A385PIA0</accession>
<dbReference type="GO" id="GO:0042025">
    <property type="term" value="C:host cell nucleus"/>
    <property type="evidence" value="ECO:0007669"/>
    <property type="project" value="UniProtKB-SubCell"/>
</dbReference>
<dbReference type="SUPFAM" id="SSF51332">
    <property type="entry name" value="E2 regulatory, transactivation domain"/>
    <property type="match status" value="1"/>
</dbReference>
<organism evidence="16">
    <name type="scientific">Human papillomavirus</name>
    <dbReference type="NCBI Taxonomy" id="10566"/>
    <lineage>
        <taxon>Viruses</taxon>
        <taxon>Monodnaviria</taxon>
        <taxon>Shotokuvirae</taxon>
        <taxon>Cossaviricota</taxon>
        <taxon>Papovaviricetes</taxon>
        <taxon>Zurhausenvirales</taxon>
        <taxon>Papillomaviridae</taxon>
    </lineage>
</organism>
<feature type="region of interest" description="DNA-binding domain" evidence="12">
    <location>
        <begin position="311"/>
        <end position="392"/>
    </location>
</feature>
<evidence type="ECO:0000256" key="13">
    <source>
        <dbReference type="SAM" id="MobiDB-lite"/>
    </source>
</evidence>
<dbReference type="GO" id="GO:0006351">
    <property type="term" value="P:DNA-templated transcription"/>
    <property type="evidence" value="ECO:0007669"/>
    <property type="project" value="UniProtKB-UniRule"/>
</dbReference>
<comment type="PTM">
    <text evidence="12">Phosphorylated.</text>
</comment>
<evidence type="ECO:0000313" key="16">
    <source>
        <dbReference type="EMBL" id="AYA93428.1"/>
    </source>
</evidence>
<dbReference type="InterPro" id="IPR035975">
    <property type="entry name" value="E2/EBNA1_C_sf"/>
</dbReference>
<dbReference type="InterPro" id="IPR000427">
    <property type="entry name" value="Papillomavirus_E2_C"/>
</dbReference>
<dbReference type="Pfam" id="PF00508">
    <property type="entry name" value="PPV_E2_N"/>
    <property type="match status" value="1"/>
</dbReference>
<dbReference type="InterPro" id="IPR033668">
    <property type="entry name" value="Reg_prot_E2"/>
</dbReference>
<evidence type="ECO:0000256" key="12">
    <source>
        <dbReference type="HAMAP-Rule" id="MF_04001"/>
    </source>
</evidence>
<protein>
    <recommendedName>
        <fullName evidence="12">Regulatory protein E2</fullName>
    </recommendedName>
</protein>
<comment type="similarity">
    <text evidence="2">Belongs to the papillomaviridae E8^E2C protein family.</text>
</comment>